<comment type="caution">
    <text evidence="2">The sequence shown here is derived from an EMBL/GenBank/DDBJ whole genome shotgun (WGS) entry which is preliminary data.</text>
</comment>
<dbReference type="PANTHER" id="PTHR33840">
    <property type="match status" value="1"/>
</dbReference>
<organism evidence="2 3">
    <name type="scientific">Achromobacter spanius</name>
    <dbReference type="NCBI Taxonomy" id="217203"/>
    <lineage>
        <taxon>Bacteria</taxon>
        <taxon>Pseudomonadati</taxon>
        <taxon>Pseudomonadota</taxon>
        <taxon>Betaproteobacteria</taxon>
        <taxon>Burkholderiales</taxon>
        <taxon>Alcaligenaceae</taxon>
        <taxon>Achromobacter</taxon>
    </lineage>
</organism>
<dbReference type="EMBL" id="PREU01000001">
    <property type="protein sequence ID" value="PPA77927.1"/>
    <property type="molecule type" value="Genomic_DNA"/>
</dbReference>
<sequence>MMKNLAIFFDGTWNEPNDRTNAYELYKAAPETSTQETLYIEGVGTQGQGLWAAIDKFLGGAFGAGLSANIRQGYRWLCQRQEPGDHIFLFGFSRGAYSARSLAGMVRKCGLLKNPTDDNVAEAYALYRDECLPSSIDAISFRAQFSRDTDLHFVGVWDTVGSLGIPVGGISFPGFSKFYNFHDTELSNHVRNAYHAIATNEYREPYFPTLWTRLVNSEPRPADRPVEQRWFIGAHSDIGGGYRDGSLQTLPAAWLQEKARQVGLEAGIAHRVSTDYDQCHPHDSYKEFTEKVLIHVKKRARMWDGAAVLNLTVDERVVRRVAGSAEYLKEFPDFKEALQGLPIGSA</sequence>
<gene>
    <name evidence="2" type="ORF">C4E15_01135</name>
</gene>
<accession>A0A2S5GXY0</accession>
<name>A0A2S5GXY0_9BURK</name>
<dbReference type="Pfam" id="PF09994">
    <property type="entry name" value="T6SS_Tle1-like_cat"/>
    <property type="match status" value="1"/>
</dbReference>
<reference evidence="2 3" key="1">
    <citation type="submission" date="2018-02" db="EMBL/GenBank/DDBJ databases">
        <title>Draft Genome of Achromobacter spanius stain 6.</title>
        <authorList>
            <person name="Gunasekera T.S."/>
            <person name="Radwan O."/>
            <person name="Ruiz O.N."/>
        </authorList>
    </citation>
    <scope>NUCLEOTIDE SEQUENCE [LARGE SCALE GENOMIC DNA]</scope>
    <source>
        <strain evidence="2 3">6</strain>
    </source>
</reference>
<evidence type="ECO:0000313" key="3">
    <source>
        <dbReference type="Proteomes" id="UP000239990"/>
    </source>
</evidence>
<evidence type="ECO:0000259" key="1">
    <source>
        <dbReference type="Pfam" id="PF09994"/>
    </source>
</evidence>
<dbReference type="Proteomes" id="UP000239990">
    <property type="component" value="Unassembled WGS sequence"/>
</dbReference>
<dbReference type="PANTHER" id="PTHR33840:SF1">
    <property type="entry name" value="TLE1 PHOSPHOLIPASE DOMAIN-CONTAINING PROTEIN"/>
    <property type="match status" value="1"/>
</dbReference>
<evidence type="ECO:0000313" key="2">
    <source>
        <dbReference type="EMBL" id="PPA77927.1"/>
    </source>
</evidence>
<dbReference type="AlphaFoldDB" id="A0A2S5GXY0"/>
<dbReference type="InterPro" id="IPR018712">
    <property type="entry name" value="Tle1-like_cat"/>
</dbReference>
<feature type="domain" description="T6SS Phospholipase effector Tle1-like catalytic" evidence="1">
    <location>
        <begin position="3"/>
        <end position="256"/>
    </location>
</feature>
<proteinExistence type="predicted"/>
<dbReference type="OrthoDB" id="5445630at2"/>
<protein>
    <submittedName>
        <fullName evidence="2">Peptidoglycan-binding protein</fullName>
    </submittedName>
</protein>